<evidence type="ECO:0000256" key="1">
    <source>
        <dbReference type="ARBA" id="ARBA00022679"/>
    </source>
</evidence>
<dbReference type="AlphaFoldDB" id="A0A2S4LVH4"/>
<reference evidence="4 5" key="1">
    <citation type="submission" date="2018-01" db="EMBL/GenBank/DDBJ databases">
        <title>Genomic Encyclopedia of Type Strains, Phase III (KMG-III): the genomes of soil and plant-associated and newly described type strains.</title>
        <authorList>
            <person name="Whitman W."/>
        </authorList>
    </citation>
    <scope>NUCLEOTIDE SEQUENCE [LARGE SCALE GENOMIC DNA]</scope>
    <source>
        <strain evidence="4 5">JCM 18070</strain>
    </source>
</reference>
<dbReference type="InterPro" id="IPR050832">
    <property type="entry name" value="Bact_Acetyltransf"/>
</dbReference>
<proteinExistence type="predicted"/>
<keyword evidence="5" id="KW-1185">Reference proteome</keyword>
<dbReference type="Pfam" id="PF00583">
    <property type="entry name" value="Acetyltransf_1"/>
    <property type="match status" value="1"/>
</dbReference>
<name>A0A2S4LVH4_9BURK</name>
<protein>
    <submittedName>
        <fullName evidence="4">Acetyltransferase (GNAT) family protein</fullName>
    </submittedName>
</protein>
<dbReference type="PANTHER" id="PTHR43877">
    <property type="entry name" value="AMINOALKYLPHOSPHONATE N-ACETYLTRANSFERASE-RELATED-RELATED"/>
    <property type="match status" value="1"/>
</dbReference>
<comment type="caution">
    <text evidence="4">The sequence shown here is derived from an EMBL/GenBank/DDBJ whole genome shotgun (WGS) entry which is preliminary data.</text>
</comment>
<keyword evidence="2" id="KW-0012">Acyltransferase</keyword>
<evidence type="ECO:0000256" key="2">
    <source>
        <dbReference type="ARBA" id="ARBA00023315"/>
    </source>
</evidence>
<dbReference type="SUPFAM" id="SSF55729">
    <property type="entry name" value="Acyl-CoA N-acyltransferases (Nat)"/>
    <property type="match status" value="1"/>
</dbReference>
<accession>A0A2S4LVH4</accession>
<evidence type="ECO:0000313" key="5">
    <source>
        <dbReference type="Proteomes" id="UP000237381"/>
    </source>
</evidence>
<dbReference type="CDD" id="cd04301">
    <property type="entry name" value="NAT_SF"/>
    <property type="match status" value="1"/>
</dbReference>
<organism evidence="4 5">
    <name type="scientific">Paraburkholderia eburnea</name>
    <dbReference type="NCBI Taxonomy" id="1189126"/>
    <lineage>
        <taxon>Bacteria</taxon>
        <taxon>Pseudomonadati</taxon>
        <taxon>Pseudomonadota</taxon>
        <taxon>Betaproteobacteria</taxon>
        <taxon>Burkholderiales</taxon>
        <taxon>Burkholderiaceae</taxon>
        <taxon>Paraburkholderia</taxon>
    </lineage>
</organism>
<dbReference type="Proteomes" id="UP000237381">
    <property type="component" value="Unassembled WGS sequence"/>
</dbReference>
<gene>
    <name evidence="4" type="ORF">B0G62_12431</name>
</gene>
<keyword evidence="1 4" id="KW-0808">Transferase</keyword>
<dbReference type="RefSeq" id="WP_167401350.1">
    <property type="nucleotide sequence ID" value="NZ_PQGA01000024.1"/>
</dbReference>
<dbReference type="PROSITE" id="PS51186">
    <property type="entry name" value="GNAT"/>
    <property type="match status" value="1"/>
</dbReference>
<sequence>MPETLPKKLPGRVPEQVIIRDIAPADRADWFRLWAGYNAFYEAEVAPPISERTWQRLLDPGSNLFGRIAEIEGRVLGFSLSVLHEGTWVDAPICYLEDLFVDPGARGQGVGRALIADLVALGRQRGWSRLYWHTRDDNPARKLYDEFTAADGFVRYRLTL</sequence>
<evidence type="ECO:0000313" key="4">
    <source>
        <dbReference type="EMBL" id="POR46438.1"/>
    </source>
</evidence>
<dbReference type="InterPro" id="IPR016181">
    <property type="entry name" value="Acyl_CoA_acyltransferase"/>
</dbReference>
<dbReference type="InterPro" id="IPR000182">
    <property type="entry name" value="GNAT_dom"/>
</dbReference>
<dbReference type="EMBL" id="PQGA01000024">
    <property type="protein sequence ID" value="POR46438.1"/>
    <property type="molecule type" value="Genomic_DNA"/>
</dbReference>
<evidence type="ECO:0000259" key="3">
    <source>
        <dbReference type="PROSITE" id="PS51186"/>
    </source>
</evidence>
<feature type="domain" description="N-acetyltransferase" evidence="3">
    <location>
        <begin position="17"/>
        <end position="160"/>
    </location>
</feature>
<dbReference type="Gene3D" id="3.40.630.30">
    <property type="match status" value="1"/>
</dbReference>
<dbReference type="GO" id="GO:0016747">
    <property type="term" value="F:acyltransferase activity, transferring groups other than amino-acyl groups"/>
    <property type="evidence" value="ECO:0007669"/>
    <property type="project" value="InterPro"/>
</dbReference>